<reference evidence="10 11" key="1">
    <citation type="submission" date="2020-08" db="EMBL/GenBank/DDBJ databases">
        <title>Genomic Encyclopedia of Type Strains, Phase III (KMG-III): the genomes of soil and plant-associated and newly described type strains.</title>
        <authorList>
            <person name="Whitman W."/>
        </authorList>
    </citation>
    <scope>NUCLEOTIDE SEQUENCE [LARGE SCALE GENOMIC DNA]</scope>
    <source>
        <strain evidence="10 11">CECT 8654</strain>
    </source>
</reference>
<dbReference type="InterPro" id="IPR022644">
    <property type="entry name" value="De-COase2_N"/>
</dbReference>
<dbReference type="InterPro" id="IPR022653">
    <property type="entry name" value="De-COase2_pyr-phos_BS"/>
</dbReference>
<dbReference type="InterPro" id="IPR000183">
    <property type="entry name" value="Orn/DAP/Arg_de-COase"/>
</dbReference>
<evidence type="ECO:0000256" key="8">
    <source>
        <dbReference type="PIRSR" id="PIRSR600183-50"/>
    </source>
</evidence>
<dbReference type="PROSITE" id="PS00878">
    <property type="entry name" value="ODR_DC_2_1"/>
    <property type="match status" value="1"/>
</dbReference>
<feature type="modified residue" description="N6-(pyridoxal phosphate)lysine" evidence="8">
    <location>
        <position position="54"/>
    </location>
</feature>
<comment type="pathway">
    <text evidence="5">Amine and polyamine biosynthesis; putrescine biosynthesis via L-ornithine pathway; putrescine from L-ornithine: step 1/1.</text>
</comment>
<keyword evidence="11" id="KW-1185">Reference proteome</keyword>
<feature type="active site" description="Proton donor" evidence="8">
    <location>
        <position position="334"/>
    </location>
</feature>
<dbReference type="InterPro" id="IPR029066">
    <property type="entry name" value="PLP-binding_barrel"/>
</dbReference>
<dbReference type="Pfam" id="PF02784">
    <property type="entry name" value="Orn_Arg_deC_N"/>
    <property type="match status" value="1"/>
</dbReference>
<evidence type="ECO:0000256" key="1">
    <source>
        <dbReference type="ARBA" id="ARBA00001933"/>
    </source>
</evidence>
<dbReference type="PANTHER" id="PTHR11482:SF6">
    <property type="entry name" value="ORNITHINE DECARBOXYLASE 1-RELATED"/>
    <property type="match status" value="1"/>
</dbReference>
<dbReference type="InterPro" id="IPR002433">
    <property type="entry name" value="Orn_de-COase"/>
</dbReference>
<comment type="cofactor">
    <cofactor evidence="1 8">
        <name>pyridoxal 5'-phosphate</name>
        <dbReference type="ChEBI" id="CHEBI:597326"/>
    </cofactor>
</comment>
<name>A0A7W4Z583_9GAMM</name>
<dbReference type="EMBL" id="JACHWY010000001">
    <property type="protein sequence ID" value="MBB3046953.1"/>
    <property type="molecule type" value="Genomic_DNA"/>
</dbReference>
<dbReference type="SUPFAM" id="SSF50621">
    <property type="entry name" value="Alanine racemase C-terminal domain-like"/>
    <property type="match status" value="1"/>
</dbReference>
<dbReference type="PANTHER" id="PTHR11482">
    <property type="entry name" value="ARGININE/DIAMINOPIMELATE/ORNITHINE DECARBOXYLASE"/>
    <property type="match status" value="1"/>
</dbReference>
<comment type="similarity">
    <text evidence="2">Belongs to the Orn/Lys/Arg decarboxylase class-II family.</text>
</comment>
<organism evidence="10 11">
    <name type="scientific">Litorivivens lipolytica</name>
    <dbReference type="NCBI Taxonomy" id="1524264"/>
    <lineage>
        <taxon>Bacteria</taxon>
        <taxon>Pseudomonadati</taxon>
        <taxon>Pseudomonadota</taxon>
        <taxon>Gammaproteobacteria</taxon>
        <taxon>Litorivivens</taxon>
    </lineage>
</organism>
<sequence>MEQAILPESSWQRIREFAADKQTPCLVVDREVIRGKYQELREVFPFASVYYAVKANPDQAVIGCLEEMGSNFDIASVYELDKLLSLGVSADRMSYGNTIKKAREIEYAYNKGIRMFATDSESDLRNVAKYAPGSKLYVRILTEGTETADWPLSRKFGCQADMAIELIVLAKELGLEAVGISFHVGSQQRDIGAWDAAIAKVRFIFDRVAEHGIKLRLINMGGGLPALYSSRSHEIDAYGAAIRRFLDEDFGEEQPEIIIEPGRSLVGESGVLVSEVVLISRKSRDSLYRWVYLDVGLFGGLIESLGEAIKYPLYCDKAGDGVEEEEVVLAGPTCDSMDILYEDHRYSLPQTLEAGDRLYWLSTGAYTTSYSSVEFNGFPPLKTYVI</sequence>
<dbReference type="PRINTS" id="PR01179">
    <property type="entry name" value="ODADCRBXLASE"/>
</dbReference>
<keyword evidence="3 8" id="KW-0663">Pyridoxal phosphate</keyword>
<evidence type="ECO:0000256" key="2">
    <source>
        <dbReference type="ARBA" id="ARBA00008872"/>
    </source>
</evidence>
<keyword evidence="4 10" id="KW-0456">Lyase</keyword>
<dbReference type="Gene3D" id="2.40.37.10">
    <property type="entry name" value="Lyase, Ornithine Decarboxylase, Chain A, domain 1"/>
    <property type="match status" value="1"/>
</dbReference>
<dbReference type="FunFam" id="2.40.37.10:FF:000004">
    <property type="entry name" value="Ornithine decarboxylase"/>
    <property type="match status" value="1"/>
</dbReference>
<evidence type="ECO:0000313" key="11">
    <source>
        <dbReference type="Proteomes" id="UP000537130"/>
    </source>
</evidence>
<dbReference type="FunFam" id="3.20.20.10:FF:000008">
    <property type="entry name" value="Ornithine decarboxylase"/>
    <property type="match status" value="1"/>
</dbReference>
<evidence type="ECO:0000259" key="9">
    <source>
        <dbReference type="Pfam" id="PF02784"/>
    </source>
</evidence>
<protein>
    <recommendedName>
        <fullName evidence="6">ornithine decarboxylase</fullName>
        <ecNumber evidence="6">4.1.1.17</ecNumber>
    </recommendedName>
</protein>
<dbReference type="GO" id="GO:0004586">
    <property type="term" value="F:ornithine decarboxylase activity"/>
    <property type="evidence" value="ECO:0007669"/>
    <property type="project" value="UniProtKB-EC"/>
</dbReference>
<evidence type="ECO:0000313" key="10">
    <source>
        <dbReference type="EMBL" id="MBB3046953.1"/>
    </source>
</evidence>
<evidence type="ECO:0000256" key="3">
    <source>
        <dbReference type="ARBA" id="ARBA00022898"/>
    </source>
</evidence>
<dbReference type="InterPro" id="IPR009006">
    <property type="entry name" value="Ala_racemase/Decarboxylase_C"/>
</dbReference>
<dbReference type="RefSeq" id="WP_183409606.1">
    <property type="nucleotide sequence ID" value="NZ_JACHWY010000001.1"/>
</dbReference>
<gene>
    <name evidence="10" type="ORF">FHR99_001189</name>
</gene>
<evidence type="ECO:0000256" key="5">
    <source>
        <dbReference type="ARBA" id="ARBA00034115"/>
    </source>
</evidence>
<dbReference type="EC" id="4.1.1.17" evidence="6"/>
<evidence type="ECO:0000256" key="6">
    <source>
        <dbReference type="ARBA" id="ARBA00034138"/>
    </source>
</evidence>
<dbReference type="GO" id="GO:0005737">
    <property type="term" value="C:cytoplasm"/>
    <property type="evidence" value="ECO:0007669"/>
    <property type="project" value="TreeGrafter"/>
</dbReference>
<comment type="caution">
    <text evidence="10">The sequence shown here is derived from an EMBL/GenBank/DDBJ whole genome shotgun (WGS) entry which is preliminary data.</text>
</comment>
<dbReference type="GO" id="GO:0033387">
    <property type="term" value="P:putrescine biosynthetic process from arginine, via ornithine"/>
    <property type="evidence" value="ECO:0007669"/>
    <property type="project" value="TreeGrafter"/>
</dbReference>
<proteinExistence type="inferred from homology"/>
<dbReference type="Proteomes" id="UP000537130">
    <property type="component" value="Unassembled WGS sequence"/>
</dbReference>
<dbReference type="Gene3D" id="3.20.20.10">
    <property type="entry name" value="Alanine racemase"/>
    <property type="match status" value="1"/>
</dbReference>
<dbReference type="CDD" id="cd00622">
    <property type="entry name" value="PLPDE_III_ODC"/>
    <property type="match status" value="1"/>
</dbReference>
<evidence type="ECO:0000256" key="7">
    <source>
        <dbReference type="ARBA" id="ARBA00049127"/>
    </source>
</evidence>
<dbReference type="AlphaFoldDB" id="A0A7W4Z583"/>
<evidence type="ECO:0000256" key="4">
    <source>
        <dbReference type="ARBA" id="ARBA00023239"/>
    </source>
</evidence>
<feature type="domain" description="Orn/DAP/Arg decarboxylase 2 N-terminal" evidence="9">
    <location>
        <begin position="33"/>
        <end position="266"/>
    </location>
</feature>
<dbReference type="PRINTS" id="PR01182">
    <property type="entry name" value="ORNDCRBXLASE"/>
</dbReference>
<dbReference type="SUPFAM" id="SSF51419">
    <property type="entry name" value="PLP-binding barrel"/>
    <property type="match status" value="1"/>
</dbReference>
<accession>A0A7W4Z583</accession>
<comment type="catalytic activity">
    <reaction evidence="7">
        <text>L-ornithine + H(+) = putrescine + CO2</text>
        <dbReference type="Rhea" id="RHEA:22964"/>
        <dbReference type="ChEBI" id="CHEBI:15378"/>
        <dbReference type="ChEBI" id="CHEBI:16526"/>
        <dbReference type="ChEBI" id="CHEBI:46911"/>
        <dbReference type="ChEBI" id="CHEBI:326268"/>
        <dbReference type="EC" id="4.1.1.17"/>
    </reaction>
</comment>